<organism evidence="1">
    <name type="scientific">uncultured Gemmatimonadota bacterium</name>
    <dbReference type="NCBI Taxonomy" id="203437"/>
    <lineage>
        <taxon>Bacteria</taxon>
        <taxon>Pseudomonadati</taxon>
        <taxon>Gemmatimonadota</taxon>
        <taxon>environmental samples</taxon>
    </lineage>
</organism>
<accession>A0A6J4KSW6</accession>
<feature type="non-terminal residue" evidence="1">
    <location>
        <position position="1"/>
    </location>
</feature>
<evidence type="ECO:0000313" key="1">
    <source>
        <dbReference type="EMBL" id="CAA9313139.1"/>
    </source>
</evidence>
<proteinExistence type="predicted"/>
<gene>
    <name evidence="1" type="ORF">AVDCRST_MAG68-1366</name>
</gene>
<dbReference type="AlphaFoldDB" id="A0A6J4KSW6"/>
<feature type="non-terminal residue" evidence="1">
    <location>
        <position position="27"/>
    </location>
</feature>
<name>A0A6J4KSW6_9BACT</name>
<reference evidence="1" key="1">
    <citation type="submission" date="2020-02" db="EMBL/GenBank/DDBJ databases">
        <authorList>
            <person name="Meier V. D."/>
        </authorList>
    </citation>
    <scope>NUCLEOTIDE SEQUENCE</scope>
    <source>
        <strain evidence="1">AVDCRST_MAG68</strain>
    </source>
</reference>
<protein>
    <submittedName>
        <fullName evidence="1">Uncharacterized protein</fullName>
    </submittedName>
</protein>
<sequence>GAGPSLSSNRSRSCRWAKHRAASGYSA</sequence>
<dbReference type="EMBL" id="CADCTW010000077">
    <property type="protein sequence ID" value="CAA9313139.1"/>
    <property type="molecule type" value="Genomic_DNA"/>
</dbReference>